<reference evidence="1" key="1">
    <citation type="submission" date="2023-04" db="EMBL/GenBank/DDBJ databases">
        <title>Draft Genome sequencing of Naganishia species isolated from polar environments using Oxford Nanopore Technology.</title>
        <authorList>
            <person name="Leo P."/>
            <person name="Venkateswaran K."/>
        </authorList>
    </citation>
    <scope>NUCLEOTIDE SEQUENCE</scope>
    <source>
        <strain evidence="1">MNA-CCFEE 5262</strain>
    </source>
</reference>
<proteinExistence type="predicted"/>
<dbReference type="Proteomes" id="UP001230649">
    <property type="component" value="Unassembled WGS sequence"/>
</dbReference>
<keyword evidence="2" id="KW-1185">Reference proteome</keyword>
<name>A0ACC2V320_9TREE</name>
<comment type="caution">
    <text evidence="1">The sequence shown here is derived from an EMBL/GenBank/DDBJ whole genome shotgun (WGS) entry which is preliminary data.</text>
</comment>
<gene>
    <name evidence="1" type="ORF">QFC20_007153</name>
</gene>
<accession>A0ACC2V320</accession>
<dbReference type="EMBL" id="JASBWS010000156">
    <property type="protein sequence ID" value="KAJ9093330.1"/>
    <property type="molecule type" value="Genomic_DNA"/>
</dbReference>
<protein>
    <submittedName>
        <fullName evidence="1">Uncharacterized protein</fullName>
    </submittedName>
</protein>
<organism evidence="1 2">
    <name type="scientific">Naganishia adeliensis</name>
    <dbReference type="NCBI Taxonomy" id="92952"/>
    <lineage>
        <taxon>Eukaryota</taxon>
        <taxon>Fungi</taxon>
        <taxon>Dikarya</taxon>
        <taxon>Basidiomycota</taxon>
        <taxon>Agaricomycotina</taxon>
        <taxon>Tremellomycetes</taxon>
        <taxon>Filobasidiales</taxon>
        <taxon>Filobasidiaceae</taxon>
        <taxon>Naganishia</taxon>
    </lineage>
</organism>
<evidence type="ECO:0000313" key="2">
    <source>
        <dbReference type="Proteomes" id="UP001230649"/>
    </source>
</evidence>
<evidence type="ECO:0000313" key="1">
    <source>
        <dbReference type="EMBL" id="KAJ9093330.1"/>
    </source>
</evidence>
<sequence>MSAAPAPTPKYEHQEMAYPTEDEETAEVARSVASTTFGGARGAYDKASRTVQTYRRSGKQRPEEVSDSLREAVVAVCLNIVASTCGMVPRAQAERFSVIHGSLAKRGLISIWTEPQNRVEETLKGMEDNPTGHASNPGILNLRLHEHEEEPRRRAARQERREAEASTKDSSVDQSPASDHDLGGSDDDRNRPSYDALSGMESGEFHDVRSTQWPAPAESGEGGSLGPVSTQQVLGT</sequence>